<sequence length="93" mass="10113">MEGSGVRRKTVIGVGRLDLPRVLQIKEGSRIVQINAGGNSEPGNGRELHRFSGSFGGGSLGQCLAERLFDDGRHRFDDAVGQAFSRFEELVIQ</sequence>
<protein>
    <submittedName>
        <fullName evidence="1">Uncharacterized protein</fullName>
    </submittedName>
</protein>
<proteinExistence type="predicted"/>
<accession>A0A0S4LEC7</accession>
<name>A0A0S4LEC7_9BACT</name>
<dbReference type="Proteomes" id="UP000199032">
    <property type="component" value="Unassembled WGS sequence"/>
</dbReference>
<dbReference type="AlphaFoldDB" id="A0A0S4LEC7"/>
<gene>
    <name evidence="1" type="ORF">COMA1_20552</name>
</gene>
<organism evidence="1 2">
    <name type="scientific">Candidatus Nitrospira nitrosa</name>
    <dbReference type="NCBI Taxonomy" id="1742972"/>
    <lineage>
        <taxon>Bacteria</taxon>
        <taxon>Pseudomonadati</taxon>
        <taxon>Nitrospirota</taxon>
        <taxon>Nitrospiria</taxon>
        <taxon>Nitrospirales</taxon>
        <taxon>Nitrospiraceae</taxon>
        <taxon>Nitrospira</taxon>
    </lineage>
</organism>
<evidence type="ECO:0000313" key="1">
    <source>
        <dbReference type="EMBL" id="CUS35955.1"/>
    </source>
</evidence>
<evidence type="ECO:0000313" key="2">
    <source>
        <dbReference type="Proteomes" id="UP000199032"/>
    </source>
</evidence>
<dbReference type="EMBL" id="CZQA01000008">
    <property type="protein sequence ID" value="CUS35955.1"/>
    <property type="molecule type" value="Genomic_DNA"/>
</dbReference>
<keyword evidence="2" id="KW-1185">Reference proteome</keyword>
<reference evidence="1 2" key="1">
    <citation type="submission" date="2015-10" db="EMBL/GenBank/DDBJ databases">
        <authorList>
            <person name="Gilbert D.G."/>
        </authorList>
    </citation>
    <scope>NUCLEOTIDE SEQUENCE [LARGE SCALE GENOMIC DNA]</scope>
    <source>
        <strain evidence="1">COMA1</strain>
    </source>
</reference>